<dbReference type="Proteomes" id="UP000807716">
    <property type="component" value="Unassembled WGS sequence"/>
</dbReference>
<evidence type="ECO:0000313" key="2">
    <source>
        <dbReference type="EMBL" id="KAG0257045.1"/>
    </source>
</evidence>
<gene>
    <name evidence="2" type="ORF">DFQ27_005318</name>
</gene>
<accession>A0A9P6Q0J0</accession>
<dbReference type="EMBL" id="JAAAJB010000378">
    <property type="protein sequence ID" value="KAG0257045.1"/>
    <property type="molecule type" value="Genomic_DNA"/>
</dbReference>
<comment type="caution">
    <text evidence="2">The sequence shown here is derived from an EMBL/GenBank/DDBJ whole genome shotgun (WGS) entry which is preliminary data.</text>
</comment>
<dbReference type="AlphaFoldDB" id="A0A9P6Q0J0"/>
<keyword evidence="3" id="KW-1185">Reference proteome</keyword>
<evidence type="ECO:0000313" key="3">
    <source>
        <dbReference type="Proteomes" id="UP000807716"/>
    </source>
</evidence>
<feature type="region of interest" description="Disordered" evidence="1">
    <location>
        <begin position="92"/>
        <end position="123"/>
    </location>
</feature>
<feature type="compositionally biased region" description="Polar residues" evidence="1">
    <location>
        <begin position="28"/>
        <end position="41"/>
    </location>
</feature>
<organism evidence="2 3">
    <name type="scientific">Actinomortierella ambigua</name>
    <dbReference type="NCBI Taxonomy" id="1343610"/>
    <lineage>
        <taxon>Eukaryota</taxon>
        <taxon>Fungi</taxon>
        <taxon>Fungi incertae sedis</taxon>
        <taxon>Mucoromycota</taxon>
        <taxon>Mortierellomycotina</taxon>
        <taxon>Mortierellomycetes</taxon>
        <taxon>Mortierellales</taxon>
        <taxon>Mortierellaceae</taxon>
        <taxon>Actinomortierella</taxon>
    </lineage>
</organism>
<proteinExistence type="predicted"/>
<feature type="compositionally biased region" description="Pro residues" evidence="1">
    <location>
        <begin position="48"/>
        <end position="60"/>
    </location>
</feature>
<feature type="region of interest" description="Disordered" evidence="1">
    <location>
        <begin position="1"/>
        <end position="64"/>
    </location>
</feature>
<evidence type="ECO:0000256" key="1">
    <source>
        <dbReference type="SAM" id="MobiDB-lite"/>
    </source>
</evidence>
<sequence length="407" mass="43901">MTSPGKDNSGKVDPDAPPSYDAAMNGAPQISTAQIIATPSAPQAPHTTGPPPPVPPPNLPGSPQAVQASAIYTGTPYLPLAPKATGSSFMSPPLLPSSSSSSSSSSPLGVWTTSTTTQSLSTTVSPASTYGSFPYQPLPVQQQQQQYQHHIISNSGSSSDVDGGGAGMMVAIAFSQENRIRLVNMPMSLLPALRAAILQGWGRPVKTERSYYGAYELKLYGQPWDDPFGERYVRSRRLLTHVIGVMLVHGWHLSQAFNTTKKSDGKDTLFFEPAAAAPGGGWVDDGQVVHLVTMVFRGEDKIVIIDASPVLVDSVRQCLQRAWPKGIQSETDHGSVGHEFKLVGIPFEPLTGETSMQNRMMMMALMNCLLPQGYKLYTTFNVGDHRELMETWLFRRMGPPLALKGMC</sequence>
<dbReference type="PANTHER" id="PTHR38696">
    <property type="entry name" value="MEDIATOR OF RNA POLYMERASE II TRANSCRIPTION SUBUNIT 13"/>
    <property type="match status" value="1"/>
</dbReference>
<protein>
    <submittedName>
        <fullName evidence="2">Uncharacterized protein</fullName>
    </submittedName>
</protein>
<dbReference type="OrthoDB" id="58379at2759"/>
<dbReference type="PANTHER" id="PTHR38696:SF1">
    <property type="entry name" value="MEDIATOR OF RNA POLYMERASE II TRANSCRIPTION SUBUNIT 13"/>
    <property type="match status" value="1"/>
</dbReference>
<name>A0A9P6Q0J0_9FUNG</name>
<reference evidence="2" key="1">
    <citation type="journal article" date="2020" name="Fungal Divers.">
        <title>Resolving the Mortierellaceae phylogeny through synthesis of multi-gene phylogenetics and phylogenomics.</title>
        <authorList>
            <person name="Vandepol N."/>
            <person name="Liber J."/>
            <person name="Desiro A."/>
            <person name="Na H."/>
            <person name="Kennedy M."/>
            <person name="Barry K."/>
            <person name="Grigoriev I.V."/>
            <person name="Miller A.N."/>
            <person name="O'Donnell K."/>
            <person name="Stajich J.E."/>
            <person name="Bonito G."/>
        </authorList>
    </citation>
    <scope>NUCLEOTIDE SEQUENCE</scope>
    <source>
        <strain evidence="2">BC1065</strain>
    </source>
</reference>